<organism evidence="2 3">
    <name type="scientific">Desulfatitalea alkaliphila</name>
    <dbReference type="NCBI Taxonomy" id="2929485"/>
    <lineage>
        <taxon>Bacteria</taxon>
        <taxon>Pseudomonadati</taxon>
        <taxon>Thermodesulfobacteriota</taxon>
        <taxon>Desulfobacteria</taxon>
        <taxon>Desulfobacterales</taxon>
        <taxon>Desulfosarcinaceae</taxon>
        <taxon>Desulfatitalea</taxon>
    </lineage>
</organism>
<keyword evidence="3" id="KW-1185">Reference proteome</keyword>
<reference evidence="2" key="1">
    <citation type="submission" date="2022-04" db="EMBL/GenBank/DDBJ databases">
        <title>Desulfatitalea alkaliphila sp. nov., a novel anaerobic sulfate-reducing bacterium isolated from terrestrial mud volcano, Taman Peninsula, Russia.</title>
        <authorList>
            <person name="Khomyakova M.A."/>
            <person name="Merkel A.Y."/>
            <person name="Slobodkin A.I."/>
        </authorList>
    </citation>
    <scope>NUCLEOTIDE SEQUENCE</scope>
    <source>
        <strain evidence="2">M08but</strain>
    </source>
</reference>
<dbReference type="InterPro" id="IPR014044">
    <property type="entry name" value="CAP_dom"/>
</dbReference>
<evidence type="ECO:0000313" key="2">
    <source>
        <dbReference type="EMBL" id="MCJ8499385.1"/>
    </source>
</evidence>
<name>A0AA41R208_9BACT</name>
<comment type="caution">
    <text evidence="2">The sequence shown here is derived from an EMBL/GenBank/DDBJ whole genome shotgun (WGS) entry which is preliminary data.</text>
</comment>
<protein>
    <submittedName>
        <fullName evidence="2">CAP domain-containing protein</fullName>
    </submittedName>
</protein>
<dbReference type="Pfam" id="PF00188">
    <property type="entry name" value="CAP"/>
    <property type="match status" value="1"/>
</dbReference>
<dbReference type="EMBL" id="JALJRB010000002">
    <property type="protein sequence ID" value="MCJ8499385.1"/>
    <property type="molecule type" value="Genomic_DNA"/>
</dbReference>
<proteinExistence type="predicted"/>
<dbReference type="CDD" id="cd05379">
    <property type="entry name" value="CAP_bacterial"/>
    <property type="match status" value="1"/>
</dbReference>
<gene>
    <name evidence="2" type="ORF">MRX98_02270</name>
</gene>
<dbReference type="PANTHER" id="PTHR31157:SF1">
    <property type="entry name" value="SCP DOMAIN-CONTAINING PROTEIN"/>
    <property type="match status" value="1"/>
</dbReference>
<evidence type="ECO:0000259" key="1">
    <source>
        <dbReference type="Pfam" id="PF00188"/>
    </source>
</evidence>
<dbReference type="Gene3D" id="3.40.33.10">
    <property type="entry name" value="CAP"/>
    <property type="match status" value="1"/>
</dbReference>
<dbReference type="InterPro" id="IPR035940">
    <property type="entry name" value="CAP_sf"/>
</dbReference>
<dbReference type="PANTHER" id="PTHR31157">
    <property type="entry name" value="SCP DOMAIN-CONTAINING PROTEIN"/>
    <property type="match status" value="1"/>
</dbReference>
<accession>A0AA41R208</accession>
<evidence type="ECO:0000313" key="3">
    <source>
        <dbReference type="Proteomes" id="UP001165427"/>
    </source>
</evidence>
<feature type="domain" description="SCP" evidence="1">
    <location>
        <begin position="43"/>
        <end position="203"/>
    </location>
</feature>
<dbReference type="SUPFAM" id="SSF55797">
    <property type="entry name" value="PR-1-like"/>
    <property type="match status" value="1"/>
</dbReference>
<dbReference type="RefSeq" id="WP_246902657.1">
    <property type="nucleotide sequence ID" value="NZ_JALJRB010000002.1"/>
</dbReference>
<dbReference type="AlphaFoldDB" id="A0AA41R208"/>
<sequence length="492" mass="53473">MNFCDHIKYKMCILMAALSVLLITPFSGRADFREEMATQLLHLFNSARSNPAGVAATIGVSADELALIRPGLAPSLDHGLPPLEAETVLGETARRHTAHMLATNHFAYDDPDGLPLAERLRRQGYFARLTGEGIGLVGFFNFIDPQQAVGQIFDSLLRRELDPSRSAQLTFLQPAFQHVGIAFDSGPMMLNGLNYNVYMVTCYFGQPLVFEKSEMRQMSRQLTAMINQFRADPAGVVQSLGLDAASFFAESAFPPDDFLYAAAPPLVSNAVLELVAGRLADETGGVPHEYLAPNPEHIAQQLSEAGYIPVQSAYTLSMAALSDIGDGRQALDTLFTDLVLGEMAYYRTLGTLKLLDERVKDIGVAIAASVHDPWTGGRSGDISATVLLGVTPNSDVDYIVGSVYIDKDHNWLHNLGEGLAGIRVTLASTAEDEHHDAAFRETVTNDAGTFAIPVDQSGAHEVRLYIPGDEPVDYWVQTEGANVLLDHSLLPR</sequence>
<dbReference type="Proteomes" id="UP001165427">
    <property type="component" value="Unassembled WGS sequence"/>
</dbReference>